<organism evidence="4 5">
    <name type="scientific">Porphyridium purpureum</name>
    <name type="common">Red alga</name>
    <name type="synonym">Porphyridium cruentum</name>
    <dbReference type="NCBI Taxonomy" id="35688"/>
    <lineage>
        <taxon>Eukaryota</taxon>
        <taxon>Rhodophyta</taxon>
        <taxon>Bangiophyceae</taxon>
        <taxon>Porphyridiales</taxon>
        <taxon>Porphyridiaceae</taxon>
        <taxon>Porphyridium</taxon>
    </lineage>
</organism>
<evidence type="ECO:0000313" key="4">
    <source>
        <dbReference type="EMBL" id="KAA8498615.1"/>
    </source>
</evidence>
<dbReference type="GO" id="GO:0017148">
    <property type="term" value="P:negative regulation of translation"/>
    <property type="evidence" value="ECO:0007669"/>
    <property type="project" value="TreeGrafter"/>
</dbReference>
<evidence type="ECO:0000256" key="1">
    <source>
        <dbReference type="ARBA" id="ARBA00006227"/>
    </source>
</evidence>
<gene>
    <name evidence="4" type="ORF">FVE85_6200</name>
</gene>
<reference evidence="5" key="1">
    <citation type="journal article" date="2019" name="Nat. Commun.">
        <title>Expansion of phycobilisome linker gene families in mesophilic red algae.</title>
        <authorList>
            <person name="Lee J."/>
            <person name="Kim D."/>
            <person name="Bhattacharya D."/>
            <person name="Yoon H.S."/>
        </authorList>
    </citation>
    <scope>NUCLEOTIDE SEQUENCE [LARGE SCALE GENOMIC DNA]</scope>
    <source>
        <strain evidence="5">CCMP 1328</strain>
    </source>
</reference>
<keyword evidence="2 4" id="KW-0689">Ribosomal protein</keyword>
<evidence type="ECO:0000313" key="5">
    <source>
        <dbReference type="Proteomes" id="UP000324585"/>
    </source>
</evidence>
<dbReference type="SUPFAM" id="SSF52161">
    <property type="entry name" value="Ribosomal protein L13"/>
    <property type="match status" value="1"/>
</dbReference>
<dbReference type="HAMAP" id="MF_01366">
    <property type="entry name" value="Ribosomal_uL13"/>
    <property type="match status" value="1"/>
</dbReference>
<dbReference type="GO" id="GO:1990904">
    <property type="term" value="C:ribonucleoprotein complex"/>
    <property type="evidence" value="ECO:0007669"/>
    <property type="project" value="UniProtKB-KW"/>
</dbReference>
<evidence type="ECO:0000256" key="3">
    <source>
        <dbReference type="ARBA" id="ARBA00023274"/>
    </source>
</evidence>
<dbReference type="Pfam" id="PF00572">
    <property type="entry name" value="Ribosomal_L13"/>
    <property type="match status" value="1"/>
</dbReference>
<dbReference type="CDD" id="cd00392">
    <property type="entry name" value="Ribosomal_L13"/>
    <property type="match status" value="1"/>
</dbReference>
<keyword evidence="5" id="KW-1185">Reference proteome</keyword>
<dbReference type="Proteomes" id="UP000324585">
    <property type="component" value="Unassembled WGS sequence"/>
</dbReference>
<dbReference type="Gene3D" id="3.90.1180.10">
    <property type="entry name" value="Ribosomal protein L13"/>
    <property type="match status" value="1"/>
</dbReference>
<sequence length="253" mass="29199">MARRVTEKQLRLHIKADRQWWLVDCENQPLGWVCRQIAQLAQGKHKPYHTNDVDCGDNVVVINAKKVAMTNGRMHSASYFRHTGYPGSEKWIPFLRLRERHPEILIKQTLRQMWARIHKRKERINTRVRVYPDARHPHGYQNPTPVFLNSLTPRVGYGGAPYDFEMDWLWDCVVPFIHPEGYDEAKKFALKACEKKMGVFAPQSSAGLAELIEPSAKFIRDSTALQSYVQKYGRNPESAVAVPAVCSIPEYNI</sequence>
<dbReference type="InterPro" id="IPR036899">
    <property type="entry name" value="Ribosomal_uL13_sf"/>
</dbReference>
<keyword evidence="3" id="KW-0687">Ribonucleoprotein</keyword>
<protein>
    <submittedName>
        <fullName evidence="4">50S ribosomal protein L13</fullName>
    </submittedName>
</protein>
<dbReference type="InterPro" id="IPR005823">
    <property type="entry name" value="Ribosomal_uL13_bac-type"/>
</dbReference>
<comment type="caution">
    <text evidence="4">The sequence shown here is derived from an EMBL/GenBank/DDBJ whole genome shotgun (WGS) entry which is preliminary data.</text>
</comment>
<dbReference type="AlphaFoldDB" id="A0A5J4Z5K8"/>
<dbReference type="InterPro" id="IPR005822">
    <property type="entry name" value="Ribosomal_uL13"/>
</dbReference>
<dbReference type="GO" id="GO:0006412">
    <property type="term" value="P:translation"/>
    <property type="evidence" value="ECO:0007669"/>
    <property type="project" value="InterPro"/>
</dbReference>
<dbReference type="PANTHER" id="PTHR11545:SF2">
    <property type="entry name" value="LARGE RIBOSOMAL SUBUNIT PROTEIN UL13M"/>
    <property type="match status" value="1"/>
</dbReference>
<comment type="similarity">
    <text evidence="1">Belongs to the universal ribosomal protein uL13 family.</text>
</comment>
<accession>A0A5J4Z5K8</accession>
<dbReference type="GO" id="GO:0003735">
    <property type="term" value="F:structural constituent of ribosome"/>
    <property type="evidence" value="ECO:0007669"/>
    <property type="project" value="InterPro"/>
</dbReference>
<dbReference type="OrthoDB" id="929at2759"/>
<dbReference type="OMA" id="TKLYRWH"/>
<name>A0A5J4Z5K8_PORPP</name>
<dbReference type="EMBL" id="VRMN01000001">
    <property type="protein sequence ID" value="KAA8498615.1"/>
    <property type="molecule type" value="Genomic_DNA"/>
</dbReference>
<dbReference type="PANTHER" id="PTHR11545">
    <property type="entry name" value="RIBOSOMAL PROTEIN L13"/>
    <property type="match status" value="1"/>
</dbReference>
<dbReference type="GO" id="GO:0003729">
    <property type="term" value="F:mRNA binding"/>
    <property type="evidence" value="ECO:0007669"/>
    <property type="project" value="TreeGrafter"/>
</dbReference>
<evidence type="ECO:0000256" key="2">
    <source>
        <dbReference type="ARBA" id="ARBA00022980"/>
    </source>
</evidence>
<proteinExistence type="inferred from homology"/>
<dbReference type="NCBIfam" id="TIGR01066">
    <property type="entry name" value="rplM_bact"/>
    <property type="match status" value="1"/>
</dbReference>
<dbReference type="GO" id="GO:0005840">
    <property type="term" value="C:ribosome"/>
    <property type="evidence" value="ECO:0007669"/>
    <property type="project" value="UniProtKB-KW"/>
</dbReference>